<dbReference type="Pfam" id="PF01381">
    <property type="entry name" value="HTH_3"/>
    <property type="match status" value="1"/>
</dbReference>
<dbReference type="OrthoDB" id="1859224at2"/>
<dbReference type="AlphaFoldDB" id="A0A0V8JC44"/>
<dbReference type="GO" id="GO:0003677">
    <property type="term" value="F:DNA binding"/>
    <property type="evidence" value="ECO:0007669"/>
    <property type="project" value="InterPro"/>
</dbReference>
<proteinExistence type="predicted"/>
<dbReference type="Proteomes" id="UP000054099">
    <property type="component" value="Unassembled WGS sequence"/>
</dbReference>
<dbReference type="SUPFAM" id="SSF47413">
    <property type="entry name" value="lambda repressor-like DNA-binding domains"/>
    <property type="match status" value="1"/>
</dbReference>
<sequence>MRKWLVNLRKEKNMTQAQVAAAAFIDRGYYAQIETMKRHPSPEVALKISKVLGFNPANFYSEHFSEPFNITLEDSPVTVAQCDLDLRYTWIFNPPPDFAPFSAIGKRDDELGYHPGSMEFMELKRQVIQTKAPLRKTIPYSLSDGLHTYDIFGKPLFDSKGNIVGAAMICTDLTQILKDNDRDRGEANEKVEN</sequence>
<dbReference type="Gene3D" id="3.30.450.20">
    <property type="entry name" value="PAS domain"/>
    <property type="match status" value="1"/>
</dbReference>
<comment type="caution">
    <text evidence="2">The sequence shown here is derived from an EMBL/GenBank/DDBJ whole genome shotgun (WGS) entry which is preliminary data.</text>
</comment>
<dbReference type="Gene3D" id="1.10.260.40">
    <property type="entry name" value="lambda repressor-like DNA-binding domains"/>
    <property type="match status" value="1"/>
</dbReference>
<dbReference type="SMART" id="SM00530">
    <property type="entry name" value="HTH_XRE"/>
    <property type="match status" value="1"/>
</dbReference>
<name>A0A0V8JC44_9BACL</name>
<dbReference type="RefSeq" id="WP_061968417.1">
    <property type="nucleotide sequence ID" value="NZ_CP126109.1"/>
</dbReference>
<dbReference type="EMBL" id="LNQN01000001">
    <property type="protein sequence ID" value="KSU84606.1"/>
    <property type="molecule type" value="Genomic_DNA"/>
</dbReference>
<dbReference type="PROSITE" id="PS50943">
    <property type="entry name" value="HTH_CROC1"/>
    <property type="match status" value="1"/>
</dbReference>
<protein>
    <submittedName>
        <fullName evidence="2">XRE family transcriptional regulator</fullName>
    </submittedName>
</protein>
<evidence type="ECO:0000313" key="3">
    <source>
        <dbReference type="Proteomes" id="UP000054099"/>
    </source>
</evidence>
<gene>
    <name evidence="2" type="ORF">AS030_03430</name>
</gene>
<keyword evidence="3" id="KW-1185">Reference proteome</keyword>
<reference evidence="2 3" key="1">
    <citation type="journal article" date="2014" name="Antonie Van Leeuwenhoek">
        <title>Fictibacillus enclensis sp. nov., isolated from marine sediment.</title>
        <authorList>
            <person name="Dastager S.G."/>
            <person name="Mawlankar R."/>
            <person name="Srinivasan K."/>
            <person name="Tang S.K."/>
            <person name="Lee J.C."/>
            <person name="Ramana V.V."/>
            <person name="Shouche Y.S."/>
        </authorList>
    </citation>
    <scope>NUCLEOTIDE SEQUENCE [LARGE SCALE GENOMIC DNA]</scope>
    <source>
        <strain evidence="2 3">NIO-1003</strain>
    </source>
</reference>
<dbReference type="Pfam" id="PF08448">
    <property type="entry name" value="PAS_4"/>
    <property type="match status" value="1"/>
</dbReference>
<dbReference type="InterPro" id="IPR013656">
    <property type="entry name" value="PAS_4"/>
</dbReference>
<organism evidence="2 3">
    <name type="scientific">Fictibacillus enclensis</name>
    <dbReference type="NCBI Taxonomy" id="1017270"/>
    <lineage>
        <taxon>Bacteria</taxon>
        <taxon>Bacillati</taxon>
        <taxon>Bacillota</taxon>
        <taxon>Bacilli</taxon>
        <taxon>Bacillales</taxon>
        <taxon>Fictibacillaceae</taxon>
        <taxon>Fictibacillus</taxon>
    </lineage>
</organism>
<dbReference type="InterPro" id="IPR001387">
    <property type="entry name" value="Cro/C1-type_HTH"/>
</dbReference>
<feature type="domain" description="HTH cro/C1-type" evidence="1">
    <location>
        <begin position="5"/>
        <end position="59"/>
    </location>
</feature>
<accession>A0A0V8JC44</accession>
<evidence type="ECO:0000313" key="2">
    <source>
        <dbReference type="EMBL" id="KSU84606.1"/>
    </source>
</evidence>
<dbReference type="CDD" id="cd00093">
    <property type="entry name" value="HTH_XRE"/>
    <property type="match status" value="1"/>
</dbReference>
<evidence type="ECO:0000259" key="1">
    <source>
        <dbReference type="PROSITE" id="PS50943"/>
    </source>
</evidence>
<dbReference type="InterPro" id="IPR010982">
    <property type="entry name" value="Lambda_DNA-bd_dom_sf"/>
</dbReference>